<dbReference type="Gene3D" id="3.90.79.10">
    <property type="entry name" value="Nucleoside Triphosphate Pyrophosphohydrolase"/>
    <property type="match status" value="1"/>
</dbReference>
<dbReference type="EMBL" id="CP046172">
    <property type="protein sequence ID" value="QIS13185.1"/>
    <property type="molecule type" value="Genomic_DNA"/>
</dbReference>
<keyword evidence="2" id="KW-0378">Hydrolase</keyword>
<proteinExistence type="inferred from homology"/>
<dbReference type="Pfam" id="PF00293">
    <property type="entry name" value="NUDIX"/>
    <property type="match status" value="1"/>
</dbReference>
<organism evidence="4 5">
    <name type="scientific">Nocardia arthritidis</name>
    <dbReference type="NCBI Taxonomy" id="228602"/>
    <lineage>
        <taxon>Bacteria</taxon>
        <taxon>Bacillati</taxon>
        <taxon>Actinomycetota</taxon>
        <taxon>Actinomycetes</taxon>
        <taxon>Mycobacteriales</taxon>
        <taxon>Nocardiaceae</taxon>
        <taxon>Nocardia</taxon>
    </lineage>
</organism>
<reference evidence="4 5" key="1">
    <citation type="journal article" date="2019" name="ACS Chem. Biol.">
        <title>Identification and Mobilization of a Cryptic Antibiotic Biosynthesis Gene Locus from a Human-Pathogenic Nocardia Isolate.</title>
        <authorList>
            <person name="Herisse M."/>
            <person name="Ishida K."/>
            <person name="Porter J.L."/>
            <person name="Howden B."/>
            <person name="Hertweck C."/>
            <person name="Stinear T.P."/>
            <person name="Pidot S.J."/>
        </authorList>
    </citation>
    <scope>NUCLEOTIDE SEQUENCE [LARGE SCALE GENOMIC DNA]</scope>
    <source>
        <strain evidence="4 5">AUSMDU00012717</strain>
    </source>
</reference>
<sequence length="167" mass="18469">MKPMVDQSLLRHLIAGAERDEIQRLVVGAIVEYGDCVLLLRRPESDCPGGIWEPPGGEIESGESIDRALIRAVTQETGLVAAEISTYLGQFDYPSAEDIPARQFNFVVRVTAPEPIRLRAHDAHGWLELTEEPPVTDAVKKILDRYRAIRLPLGDFARVRSATPEAG</sequence>
<dbReference type="PANTHER" id="PTHR43736">
    <property type="entry name" value="ADP-RIBOSE PYROPHOSPHATASE"/>
    <property type="match status" value="1"/>
</dbReference>
<dbReference type="InterPro" id="IPR015797">
    <property type="entry name" value="NUDIX_hydrolase-like_dom_sf"/>
</dbReference>
<keyword evidence="5" id="KW-1185">Reference proteome</keyword>
<accession>A0A6G9YIQ5</accession>
<dbReference type="KEGG" id="nah:F5544_26655"/>
<dbReference type="SUPFAM" id="SSF55811">
    <property type="entry name" value="Nudix"/>
    <property type="match status" value="1"/>
</dbReference>
<dbReference type="GO" id="GO:0016787">
    <property type="term" value="F:hydrolase activity"/>
    <property type="evidence" value="ECO:0007669"/>
    <property type="project" value="UniProtKB-KW"/>
</dbReference>
<evidence type="ECO:0000313" key="4">
    <source>
        <dbReference type="EMBL" id="QIS13185.1"/>
    </source>
</evidence>
<feature type="domain" description="Nudix hydrolase" evidence="3">
    <location>
        <begin position="22"/>
        <end position="151"/>
    </location>
</feature>
<dbReference type="PANTHER" id="PTHR43736:SF1">
    <property type="entry name" value="DIHYDRONEOPTERIN TRIPHOSPHATE DIPHOSPHATASE"/>
    <property type="match status" value="1"/>
</dbReference>
<protein>
    <submittedName>
        <fullName evidence="4">NUDIX domain-containing protein</fullName>
    </submittedName>
</protein>
<evidence type="ECO:0000256" key="1">
    <source>
        <dbReference type="ARBA" id="ARBA00005582"/>
    </source>
</evidence>
<name>A0A6G9YIQ5_9NOCA</name>
<dbReference type="Proteomes" id="UP000503540">
    <property type="component" value="Chromosome"/>
</dbReference>
<evidence type="ECO:0000259" key="3">
    <source>
        <dbReference type="PROSITE" id="PS51462"/>
    </source>
</evidence>
<dbReference type="InterPro" id="IPR020476">
    <property type="entry name" value="Nudix_hydrolase"/>
</dbReference>
<dbReference type="AlphaFoldDB" id="A0A6G9YIQ5"/>
<evidence type="ECO:0000256" key="2">
    <source>
        <dbReference type="ARBA" id="ARBA00022801"/>
    </source>
</evidence>
<gene>
    <name evidence="4" type="ORF">F5544_26655</name>
</gene>
<evidence type="ECO:0000313" key="5">
    <source>
        <dbReference type="Proteomes" id="UP000503540"/>
    </source>
</evidence>
<comment type="similarity">
    <text evidence="1">Belongs to the Nudix hydrolase family.</text>
</comment>
<dbReference type="PROSITE" id="PS51462">
    <property type="entry name" value="NUDIX"/>
    <property type="match status" value="1"/>
</dbReference>
<dbReference type="PRINTS" id="PR00502">
    <property type="entry name" value="NUDIXFAMILY"/>
</dbReference>
<dbReference type="InterPro" id="IPR000086">
    <property type="entry name" value="NUDIX_hydrolase_dom"/>
</dbReference>